<organism evidence="11 12">
    <name type="scientific">Extremus antarcticus</name>
    <dbReference type="NCBI Taxonomy" id="702011"/>
    <lineage>
        <taxon>Eukaryota</taxon>
        <taxon>Fungi</taxon>
        <taxon>Dikarya</taxon>
        <taxon>Ascomycota</taxon>
        <taxon>Pezizomycotina</taxon>
        <taxon>Dothideomycetes</taxon>
        <taxon>Dothideomycetidae</taxon>
        <taxon>Mycosphaerellales</taxon>
        <taxon>Extremaceae</taxon>
        <taxon>Extremus</taxon>
    </lineage>
</organism>
<evidence type="ECO:0000256" key="3">
    <source>
        <dbReference type="ARBA" id="ARBA00012991"/>
    </source>
</evidence>
<proteinExistence type="inferred from homology"/>
<sequence>MECDISFIGLGQMGYGMASNIRKKLSKNSTMFINDVNSEACERFANEHESYGPIEVVSTAKEAASRAPVLVSIVPAADHVRQVYLDKENGVIAAPPDKDRLILESSTIDVDSQREVGSAIRDAGVGSYYDAPVSGGQWGAAAGTLAFMIGCAEDDPKASQIRQVVSMMSHPDKIFLCGPLGNGAAAKISNNYLSGPFLLAIAESFAIGIKNGLDKDVLANVIRNSSGMSWMGEHMHPVPGVVAGAPSSNGYKVGFRHELMVKDTTLGIEAAEKNGVEPSMARTAVEMYRRAAGDTRTEGLDASSVYKLVFGEE</sequence>
<evidence type="ECO:0000256" key="4">
    <source>
        <dbReference type="ARBA" id="ARBA00022456"/>
    </source>
</evidence>
<dbReference type="InterPro" id="IPR002204">
    <property type="entry name" value="3-OH-isobutyrate_DH-rel_CS"/>
</dbReference>
<dbReference type="PANTHER" id="PTHR22981:SF81">
    <property type="entry name" value="DEHYDROGENASE, PUTATIVE-RELATED"/>
    <property type="match status" value="1"/>
</dbReference>
<evidence type="ECO:0000256" key="8">
    <source>
        <dbReference type="PIRSR" id="PIRSR000103-1"/>
    </source>
</evidence>
<dbReference type="InterPro" id="IPR008927">
    <property type="entry name" value="6-PGluconate_DH-like_C_sf"/>
</dbReference>
<accession>A0AAJ0GFX4</accession>
<dbReference type="SUPFAM" id="SSF48179">
    <property type="entry name" value="6-phosphogluconate dehydrogenase C-terminal domain-like"/>
    <property type="match status" value="1"/>
</dbReference>
<evidence type="ECO:0000259" key="10">
    <source>
        <dbReference type="Pfam" id="PF14833"/>
    </source>
</evidence>
<dbReference type="PANTHER" id="PTHR22981">
    <property type="entry name" value="3-HYDROXYISOBUTYRATE DEHYDROGENASE-RELATED"/>
    <property type="match status" value="1"/>
</dbReference>
<dbReference type="GO" id="GO:0005739">
    <property type="term" value="C:mitochondrion"/>
    <property type="evidence" value="ECO:0007669"/>
    <property type="project" value="TreeGrafter"/>
</dbReference>
<comment type="similarity">
    <text evidence="2">Belongs to the HIBADH-related family. 3-hydroxyisobutyrate dehydrogenase subfamily.</text>
</comment>
<evidence type="ECO:0000313" key="12">
    <source>
        <dbReference type="Proteomes" id="UP001271007"/>
    </source>
</evidence>
<dbReference type="PROSITE" id="PS00895">
    <property type="entry name" value="3_HYDROXYISOBUT_DH"/>
    <property type="match status" value="1"/>
</dbReference>
<reference evidence="11" key="1">
    <citation type="submission" date="2023-04" db="EMBL/GenBank/DDBJ databases">
        <title>Black Yeasts Isolated from many extreme environments.</title>
        <authorList>
            <person name="Coleine C."/>
            <person name="Stajich J.E."/>
            <person name="Selbmann L."/>
        </authorList>
    </citation>
    <scope>NUCLEOTIDE SEQUENCE</scope>
    <source>
        <strain evidence="11">CCFEE 5312</strain>
    </source>
</reference>
<dbReference type="EMBL" id="JAWDJX010000005">
    <property type="protein sequence ID" value="KAK3056761.1"/>
    <property type="molecule type" value="Genomic_DNA"/>
</dbReference>
<dbReference type="InterPro" id="IPR036291">
    <property type="entry name" value="NAD(P)-bd_dom_sf"/>
</dbReference>
<dbReference type="AlphaFoldDB" id="A0AAJ0GFX4"/>
<dbReference type="Pfam" id="PF14833">
    <property type="entry name" value="NAD_binding_11"/>
    <property type="match status" value="1"/>
</dbReference>
<dbReference type="Gene3D" id="1.10.1040.10">
    <property type="entry name" value="N-(1-d-carboxylethyl)-l-norvaline Dehydrogenase, domain 2"/>
    <property type="match status" value="1"/>
</dbReference>
<dbReference type="InterPro" id="IPR029154">
    <property type="entry name" value="HIBADH-like_NADP-bd"/>
</dbReference>
<dbReference type="PIRSF" id="PIRSF000103">
    <property type="entry name" value="HIBADH"/>
    <property type="match status" value="1"/>
</dbReference>
<evidence type="ECO:0000313" key="11">
    <source>
        <dbReference type="EMBL" id="KAK3056761.1"/>
    </source>
</evidence>
<dbReference type="Proteomes" id="UP001271007">
    <property type="component" value="Unassembled WGS sequence"/>
</dbReference>
<dbReference type="EC" id="1.1.1.31" evidence="3"/>
<dbReference type="GO" id="GO:0006574">
    <property type="term" value="P:L-valine catabolic process"/>
    <property type="evidence" value="ECO:0007669"/>
    <property type="project" value="TreeGrafter"/>
</dbReference>
<evidence type="ECO:0000256" key="2">
    <source>
        <dbReference type="ARBA" id="ARBA00006013"/>
    </source>
</evidence>
<gene>
    <name evidence="11" type="ORF">LTR09_002554</name>
</gene>
<name>A0AAJ0GFX4_9PEZI</name>
<dbReference type="InterPro" id="IPR013328">
    <property type="entry name" value="6PGD_dom2"/>
</dbReference>
<evidence type="ECO:0000256" key="1">
    <source>
        <dbReference type="ARBA" id="ARBA00005109"/>
    </source>
</evidence>
<evidence type="ECO:0000259" key="9">
    <source>
        <dbReference type="Pfam" id="PF03446"/>
    </source>
</evidence>
<feature type="domain" description="3-hydroxyisobutyrate dehydrogenase-like NAD-binding" evidence="10">
    <location>
        <begin position="181"/>
        <end position="308"/>
    </location>
</feature>
<keyword evidence="4" id="KW-0101">Branched-chain amino acid catabolism</keyword>
<protein>
    <recommendedName>
        <fullName evidence="3">3-hydroxyisobutyrate dehydrogenase</fullName>
        <ecNumber evidence="3">1.1.1.31</ecNumber>
    </recommendedName>
</protein>
<dbReference type="FunFam" id="1.10.1040.10:FF:000006">
    <property type="entry name" value="3-hydroxyisobutyrate dehydrogenase"/>
    <property type="match status" value="1"/>
</dbReference>
<dbReference type="InterPro" id="IPR015815">
    <property type="entry name" value="HIBADH-related"/>
</dbReference>
<dbReference type="InterPro" id="IPR006115">
    <property type="entry name" value="6PGDH_NADP-bd"/>
</dbReference>
<evidence type="ECO:0000256" key="5">
    <source>
        <dbReference type="ARBA" id="ARBA00023002"/>
    </source>
</evidence>
<feature type="domain" description="6-phosphogluconate dehydrogenase NADP-binding" evidence="9">
    <location>
        <begin position="4"/>
        <end position="169"/>
    </location>
</feature>
<evidence type="ECO:0000256" key="6">
    <source>
        <dbReference type="ARBA" id="ARBA00023027"/>
    </source>
</evidence>
<feature type="active site" evidence="8">
    <location>
        <position position="187"/>
    </location>
</feature>
<keyword evidence="6" id="KW-0520">NAD</keyword>
<keyword evidence="5" id="KW-0560">Oxidoreductase</keyword>
<comment type="pathway">
    <text evidence="1">Amino-acid degradation; L-valine degradation.</text>
</comment>
<dbReference type="GO" id="GO:0051287">
    <property type="term" value="F:NAD binding"/>
    <property type="evidence" value="ECO:0007669"/>
    <property type="project" value="InterPro"/>
</dbReference>
<dbReference type="GO" id="GO:0050661">
    <property type="term" value="F:NADP binding"/>
    <property type="evidence" value="ECO:0007669"/>
    <property type="project" value="InterPro"/>
</dbReference>
<dbReference type="Gene3D" id="3.40.50.720">
    <property type="entry name" value="NAD(P)-binding Rossmann-like Domain"/>
    <property type="match status" value="1"/>
</dbReference>
<dbReference type="SUPFAM" id="SSF51735">
    <property type="entry name" value="NAD(P)-binding Rossmann-fold domains"/>
    <property type="match status" value="1"/>
</dbReference>
<comment type="catalytic activity">
    <reaction evidence="7">
        <text>3-hydroxy-2-methylpropanoate + NAD(+) = 2-methyl-3-oxopropanoate + NADH + H(+)</text>
        <dbReference type="Rhea" id="RHEA:17681"/>
        <dbReference type="ChEBI" id="CHEBI:11805"/>
        <dbReference type="ChEBI" id="CHEBI:15378"/>
        <dbReference type="ChEBI" id="CHEBI:57540"/>
        <dbReference type="ChEBI" id="CHEBI:57700"/>
        <dbReference type="ChEBI" id="CHEBI:57945"/>
        <dbReference type="EC" id="1.1.1.31"/>
    </reaction>
</comment>
<dbReference type="GO" id="GO:0008442">
    <property type="term" value="F:3-hydroxyisobutyrate dehydrogenase activity"/>
    <property type="evidence" value="ECO:0007669"/>
    <property type="project" value="UniProtKB-EC"/>
</dbReference>
<keyword evidence="12" id="KW-1185">Reference proteome</keyword>
<dbReference type="Pfam" id="PF03446">
    <property type="entry name" value="NAD_binding_2"/>
    <property type="match status" value="1"/>
</dbReference>
<comment type="caution">
    <text evidence="11">The sequence shown here is derived from an EMBL/GenBank/DDBJ whole genome shotgun (WGS) entry which is preliminary data.</text>
</comment>
<evidence type="ECO:0000256" key="7">
    <source>
        <dbReference type="ARBA" id="ARBA00049197"/>
    </source>
</evidence>